<evidence type="ECO:0000313" key="2">
    <source>
        <dbReference type="Proteomes" id="UP000790377"/>
    </source>
</evidence>
<keyword evidence="2" id="KW-1185">Reference proteome</keyword>
<reference evidence="1" key="1">
    <citation type="journal article" date="2021" name="New Phytol.">
        <title>Evolutionary innovations through gain and loss of genes in the ectomycorrhizal Boletales.</title>
        <authorList>
            <person name="Wu G."/>
            <person name="Miyauchi S."/>
            <person name="Morin E."/>
            <person name="Kuo A."/>
            <person name="Drula E."/>
            <person name="Varga T."/>
            <person name="Kohler A."/>
            <person name="Feng B."/>
            <person name="Cao Y."/>
            <person name="Lipzen A."/>
            <person name="Daum C."/>
            <person name="Hundley H."/>
            <person name="Pangilinan J."/>
            <person name="Johnson J."/>
            <person name="Barry K."/>
            <person name="LaButti K."/>
            <person name="Ng V."/>
            <person name="Ahrendt S."/>
            <person name="Min B."/>
            <person name="Choi I.G."/>
            <person name="Park H."/>
            <person name="Plett J.M."/>
            <person name="Magnuson J."/>
            <person name="Spatafora J.W."/>
            <person name="Nagy L.G."/>
            <person name="Henrissat B."/>
            <person name="Grigoriev I.V."/>
            <person name="Yang Z.L."/>
            <person name="Xu J."/>
            <person name="Martin F.M."/>
        </authorList>
    </citation>
    <scope>NUCLEOTIDE SEQUENCE</scope>
    <source>
        <strain evidence="1">ATCC 28755</strain>
    </source>
</reference>
<organism evidence="1 2">
    <name type="scientific">Hygrophoropsis aurantiaca</name>
    <dbReference type="NCBI Taxonomy" id="72124"/>
    <lineage>
        <taxon>Eukaryota</taxon>
        <taxon>Fungi</taxon>
        <taxon>Dikarya</taxon>
        <taxon>Basidiomycota</taxon>
        <taxon>Agaricomycotina</taxon>
        <taxon>Agaricomycetes</taxon>
        <taxon>Agaricomycetidae</taxon>
        <taxon>Boletales</taxon>
        <taxon>Coniophorineae</taxon>
        <taxon>Hygrophoropsidaceae</taxon>
        <taxon>Hygrophoropsis</taxon>
    </lineage>
</organism>
<evidence type="ECO:0000313" key="1">
    <source>
        <dbReference type="EMBL" id="KAH7912921.1"/>
    </source>
</evidence>
<sequence length="323" mass="35109">MAQTLAQMSLTCAWLEAVLLGINCMLFGGCIFVLTSIRGPSYRVLIFASAFQFTLAATHAALTFVQALEAFTDPIITSQPDGTNNYYFNSGGNGLNLAILSIYVVNTYAQELLLLWRLFVVCNHRITLCILPLSLWITHCVVGSMAVYQFTAKDANALKSNVVTFCLSGWGLEMTVNVTTSASIAYRLWRTGRRNADILGQFTQKLKAAIFMIIECGALITTCTFVMFVLWAGGNPAGLIAASIAAQIATITPLLIIVRVGLDTTADKINARYSTSRPLEINVIRSQSSFRDYPMHIIPPNSETDADSSIAKAEGGHKSISVL</sequence>
<comment type="caution">
    <text evidence="1">The sequence shown here is derived from an EMBL/GenBank/DDBJ whole genome shotgun (WGS) entry which is preliminary data.</text>
</comment>
<name>A0ACB8AHD6_9AGAM</name>
<accession>A0ACB8AHD6</accession>
<dbReference type="Proteomes" id="UP000790377">
    <property type="component" value="Unassembled WGS sequence"/>
</dbReference>
<gene>
    <name evidence="1" type="ORF">BJ138DRAFT_1111944</name>
</gene>
<proteinExistence type="predicted"/>
<protein>
    <submittedName>
        <fullName evidence="1">Uncharacterized protein</fullName>
    </submittedName>
</protein>
<dbReference type="EMBL" id="MU267641">
    <property type="protein sequence ID" value="KAH7912921.1"/>
    <property type="molecule type" value="Genomic_DNA"/>
</dbReference>